<proteinExistence type="predicted"/>
<protein>
    <submittedName>
        <fullName evidence="1">Uncharacterized protein</fullName>
    </submittedName>
</protein>
<dbReference type="Proteomes" id="UP001219525">
    <property type="component" value="Unassembled WGS sequence"/>
</dbReference>
<gene>
    <name evidence="1" type="ORF">GGX14DRAFT_577985</name>
</gene>
<comment type="caution">
    <text evidence="1">The sequence shown here is derived from an EMBL/GenBank/DDBJ whole genome shotgun (WGS) entry which is preliminary data.</text>
</comment>
<reference evidence="1" key="1">
    <citation type="submission" date="2023-03" db="EMBL/GenBank/DDBJ databases">
        <title>Massive genome expansion in bonnet fungi (Mycena s.s.) driven by repeated elements and novel gene families across ecological guilds.</title>
        <authorList>
            <consortium name="Lawrence Berkeley National Laboratory"/>
            <person name="Harder C.B."/>
            <person name="Miyauchi S."/>
            <person name="Viragh M."/>
            <person name="Kuo A."/>
            <person name="Thoen E."/>
            <person name="Andreopoulos B."/>
            <person name="Lu D."/>
            <person name="Skrede I."/>
            <person name="Drula E."/>
            <person name="Henrissat B."/>
            <person name="Morin E."/>
            <person name="Kohler A."/>
            <person name="Barry K."/>
            <person name="LaButti K."/>
            <person name="Morin E."/>
            <person name="Salamov A."/>
            <person name="Lipzen A."/>
            <person name="Mereny Z."/>
            <person name="Hegedus B."/>
            <person name="Baldrian P."/>
            <person name="Stursova M."/>
            <person name="Weitz H."/>
            <person name="Taylor A."/>
            <person name="Grigoriev I.V."/>
            <person name="Nagy L.G."/>
            <person name="Martin F."/>
            <person name="Kauserud H."/>
        </authorList>
    </citation>
    <scope>NUCLEOTIDE SEQUENCE</scope>
    <source>
        <strain evidence="1">9144</strain>
    </source>
</reference>
<dbReference type="EMBL" id="JARJCW010000118">
    <property type="protein sequence ID" value="KAJ7192548.1"/>
    <property type="molecule type" value="Genomic_DNA"/>
</dbReference>
<evidence type="ECO:0000313" key="1">
    <source>
        <dbReference type="EMBL" id="KAJ7192548.1"/>
    </source>
</evidence>
<dbReference type="AlphaFoldDB" id="A0AAD6UQY3"/>
<organism evidence="1 2">
    <name type="scientific">Mycena pura</name>
    <dbReference type="NCBI Taxonomy" id="153505"/>
    <lineage>
        <taxon>Eukaryota</taxon>
        <taxon>Fungi</taxon>
        <taxon>Dikarya</taxon>
        <taxon>Basidiomycota</taxon>
        <taxon>Agaricomycotina</taxon>
        <taxon>Agaricomycetes</taxon>
        <taxon>Agaricomycetidae</taxon>
        <taxon>Agaricales</taxon>
        <taxon>Marasmiineae</taxon>
        <taxon>Mycenaceae</taxon>
        <taxon>Mycena</taxon>
    </lineage>
</organism>
<keyword evidence="2" id="KW-1185">Reference proteome</keyword>
<evidence type="ECO:0000313" key="2">
    <source>
        <dbReference type="Proteomes" id="UP001219525"/>
    </source>
</evidence>
<name>A0AAD6UQY3_9AGAR</name>
<sequence length="210" mass="23113">MVNRFHSIIDEFTETAATLCRSDVANLPVFDVFEPTLIAPALKIGHNFGLHIFGEQEWLGMGGDASVGDDLLTVVYCNFKHGGLLQSSTKLAPDFYHPLILDKSVLAHRTTFTFHGQNEMWFVTRNVPPALHAEPKNLGGVSKIREIMGSEQQNMLFKLIVENTQGISIGPLEYCCNGHIVHIGSIPQLAVCKGDSTIPKYFEEAASTIS</sequence>
<accession>A0AAD6UQY3</accession>